<dbReference type="InterPro" id="IPR001969">
    <property type="entry name" value="Aspartic_peptidase_AS"/>
</dbReference>
<accession>A0A5C3N526</accession>
<dbReference type="GO" id="GO:0006508">
    <property type="term" value="P:proteolysis"/>
    <property type="evidence" value="ECO:0007669"/>
    <property type="project" value="UniProtKB-KW"/>
</dbReference>
<feature type="active site" evidence="3">
    <location>
        <position position="280"/>
    </location>
</feature>
<keyword evidence="5" id="KW-0732">Signal</keyword>
<dbReference type="SUPFAM" id="SSF50630">
    <property type="entry name" value="Acid proteases"/>
    <property type="match status" value="1"/>
</dbReference>
<protein>
    <submittedName>
        <fullName evidence="7">Aspartic proteinase</fullName>
    </submittedName>
</protein>
<dbReference type="InterPro" id="IPR021109">
    <property type="entry name" value="Peptidase_aspartic_dom_sf"/>
</dbReference>
<dbReference type="CDD" id="cd05471">
    <property type="entry name" value="pepsin_like"/>
    <property type="match status" value="1"/>
</dbReference>
<keyword evidence="4" id="KW-0378">Hydrolase</keyword>
<keyword evidence="2 4" id="KW-0064">Aspartyl protease</keyword>
<evidence type="ECO:0000256" key="4">
    <source>
        <dbReference type="RuleBase" id="RU000454"/>
    </source>
</evidence>
<dbReference type="GO" id="GO:0004190">
    <property type="term" value="F:aspartic-type endopeptidase activity"/>
    <property type="evidence" value="ECO:0007669"/>
    <property type="project" value="UniProtKB-KW"/>
</dbReference>
<feature type="signal peptide" evidence="5">
    <location>
        <begin position="1"/>
        <end position="19"/>
    </location>
</feature>
<dbReference type="PROSITE" id="PS00141">
    <property type="entry name" value="ASP_PROTEASE"/>
    <property type="match status" value="2"/>
</dbReference>
<dbReference type="EMBL" id="ML213511">
    <property type="protein sequence ID" value="TFK51248.1"/>
    <property type="molecule type" value="Genomic_DNA"/>
</dbReference>
<dbReference type="InterPro" id="IPR033121">
    <property type="entry name" value="PEPTIDASE_A1"/>
</dbReference>
<dbReference type="InterPro" id="IPR034164">
    <property type="entry name" value="Pepsin-like_dom"/>
</dbReference>
<reference evidence="7 8" key="1">
    <citation type="journal article" date="2019" name="Nat. Ecol. Evol.">
        <title>Megaphylogeny resolves global patterns of mushroom evolution.</title>
        <authorList>
            <person name="Varga T."/>
            <person name="Krizsan K."/>
            <person name="Foldi C."/>
            <person name="Dima B."/>
            <person name="Sanchez-Garcia M."/>
            <person name="Sanchez-Ramirez S."/>
            <person name="Szollosi G.J."/>
            <person name="Szarkandi J.G."/>
            <person name="Papp V."/>
            <person name="Albert L."/>
            <person name="Andreopoulos W."/>
            <person name="Angelini C."/>
            <person name="Antonin V."/>
            <person name="Barry K.W."/>
            <person name="Bougher N.L."/>
            <person name="Buchanan P."/>
            <person name="Buyck B."/>
            <person name="Bense V."/>
            <person name="Catcheside P."/>
            <person name="Chovatia M."/>
            <person name="Cooper J."/>
            <person name="Damon W."/>
            <person name="Desjardin D."/>
            <person name="Finy P."/>
            <person name="Geml J."/>
            <person name="Haridas S."/>
            <person name="Hughes K."/>
            <person name="Justo A."/>
            <person name="Karasinski D."/>
            <person name="Kautmanova I."/>
            <person name="Kiss B."/>
            <person name="Kocsube S."/>
            <person name="Kotiranta H."/>
            <person name="LaButti K.M."/>
            <person name="Lechner B.E."/>
            <person name="Liimatainen K."/>
            <person name="Lipzen A."/>
            <person name="Lukacs Z."/>
            <person name="Mihaltcheva S."/>
            <person name="Morgado L.N."/>
            <person name="Niskanen T."/>
            <person name="Noordeloos M.E."/>
            <person name="Ohm R.A."/>
            <person name="Ortiz-Santana B."/>
            <person name="Ovrebo C."/>
            <person name="Racz N."/>
            <person name="Riley R."/>
            <person name="Savchenko A."/>
            <person name="Shiryaev A."/>
            <person name="Soop K."/>
            <person name="Spirin V."/>
            <person name="Szebenyi C."/>
            <person name="Tomsovsky M."/>
            <person name="Tulloss R.E."/>
            <person name="Uehling J."/>
            <person name="Grigoriev I.V."/>
            <person name="Vagvolgyi C."/>
            <person name="Papp T."/>
            <person name="Martin F.M."/>
            <person name="Miettinen O."/>
            <person name="Hibbett D.S."/>
            <person name="Nagy L.G."/>
        </authorList>
    </citation>
    <scope>NUCLEOTIDE SEQUENCE [LARGE SCALE GENOMIC DNA]</scope>
    <source>
        <strain evidence="7 8">OMC1185</strain>
    </source>
</reference>
<dbReference type="OrthoDB" id="660550at2759"/>
<feature type="chain" id="PRO_5022984437" evidence="5">
    <location>
        <begin position="20"/>
        <end position="408"/>
    </location>
</feature>
<comment type="similarity">
    <text evidence="1 4">Belongs to the peptidase A1 family.</text>
</comment>
<name>A0A5C3N526_9AGAM</name>
<feature type="domain" description="Peptidase A1" evidence="6">
    <location>
        <begin position="83"/>
        <end position="398"/>
    </location>
</feature>
<dbReference type="Gene3D" id="2.40.70.10">
    <property type="entry name" value="Acid Proteases"/>
    <property type="match status" value="2"/>
</dbReference>
<feature type="active site" evidence="3">
    <location>
        <position position="101"/>
    </location>
</feature>
<proteinExistence type="inferred from homology"/>
<evidence type="ECO:0000313" key="8">
    <source>
        <dbReference type="Proteomes" id="UP000305948"/>
    </source>
</evidence>
<keyword evidence="8" id="KW-1185">Reference proteome</keyword>
<gene>
    <name evidence="7" type="ORF">OE88DRAFT_1629604</name>
</gene>
<dbReference type="PANTHER" id="PTHR47966:SF51">
    <property type="entry name" value="BETA-SITE APP-CLEAVING ENZYME, ISOFORM A-RELATED"/>
    <property type="match status" value="1"/>
</dbReference>
<keyword evidence="4" id="KW-0645">Protease</keyword>
<evidence type="ECO:0000256" key="3">
    <source>
        <dbReference type="PIRSR" id="PIRSR601461-1"/>
    </source>
</evidence>
<dbReference type="STRING" id="5364.A0A5C3N526"/>
<dbReference type="Pfam" id="PF00026">
    <property type="entry name" value="Asp"/>
    <property type="match status" value="1"/>
</dbReference>
<dbReference type="InterPro" id="IPR001461">
    <property type="entry name" value="Aspartic_peptidase_A1"/>
</dbReference>
<evidence type="ECO:0000256" key="1">
    <source>
        <dbReference type="ARBA" id="ARBA00007447"/>
    </source>
</evidence>
<evidence type="ECO:0000313" key="7">
    <source>
        <dbReference type="EMBL" id="TFK51248.1"/>
    </source>
</evidence>
<dbReference type="PRINTS" id="PR00792">
    <property type="entry name" value="PEPSIN"/>
</dbReference>
<dbReference type="PROSITE" id="PS51767">
    <property type="entry name" value="PEPTIDASE_A1"/>
    <property type="match status" value="1"/>
</dbReference>
<organism evidence="7 8">
    <name type="scientific">Heliocybe sulcata</name>
    <dbReference type="NCBI Taxonomy" id="5364"/>
    <lineage>
        <taxon>Eukaryota</taxon>
        <taxon>Fungi</taxon>
        <taxon>Dikarya</taxon>
        <taxon>Basidiomycota</taxon>
        <taxon>Agaricomycotina</taxon>
        <taxon>Agaricomycetes</taxon>
        <taxon>Gloeophyllales</taxon>
        <taxon>Gloeophyllaceae</taxon>
        <taxon>Heliocybe</taxon>
    </lineage>
</organism>
<dbReference type="AlphaFoldDB" id="A0A5C3N526"/>
<dbReference type="PANTHER" id="PTHR47966">
    <property type="entry name" value="BETA-SITE APP-CLEAVING ENZYME, ISOFORM A-RELATED"/>
    <property type="match status" value="1"/>
</dbReference>
<evidence type="ECO:0000256" key="5">
    <source>
        <dbReference type="SAM" id="SignalP"/>
    </source>
</evidence>
<evidence type="ECO:0000259" key="6">
    <source>
        <dbReference type="PROSITE" id="PS51767"/>
    </source>
</evidence>
<dbReference type="Proteomes" id="UP000305948">
    <property type="component" value="Unassembled WGS sequence"/>
</dbReference>
<evidence type="ECO:0000256" key="2">
    <source>
        <dbReference type="ARBA" id="ARBA00022750"/>
    </source>
</evidence>
<sequence>MFRFTALLSLLVLAISTSATPIVVDTPKISLGFATKFNHTGGAVKIVEADRARIAHLKSLAHSNSTEKRASYSFSITNAAVTYTTSVGVGSPATNYNLLIDTGSSNTWLGADQSYRRTSTGSSTGRSVSVSYGSGSFSGTEYTDRVTLSSNLVINSQSIGVASRASGFGDGIDGILGIGPVALTEGTVSGVSSVPTVTDNLYSQGTISTEAIGIYFAPTTSESVANGELTFGGADSSKYTGSLRYTSLTSTYPASEYWGIDQTVTYNGQTILSSTAGIVDTGTTLVYIATDAYNRYVRATGATLDNATGLLRISSSQYNNLKTLNFNIGGTSYGLTANAQIWPRALNSYIGGSSNSIYLVVSDIGTESGEGLDFIDGYTFLERFYTVFDTTNNRFGIATTSHTSATSN</sequence>